<proteinExistence type="predicted"/>
<evidence type="ECO:0000313" key="3">
    <source>
        <dbReference type="Proteomes" id="UP001478133"/>
    </source>
</evidence>
<dbReference type="RefSeq" id="WP_367286216.1">
    <property type="nucleotide sequence ID" value="NZ_JBBMEY010000001.1"/>
</dbReference>
<evidence type="ECO:0000313" key="2">
    <source>
        <dbReference type="EMBL" id="MEQ2564766.1"/>
    </source>
</evidence>
<comment type="caution">
    <text evidence="2">The sequence shown here is derived from an EMBL/GenBank/DDBJ whole genome shotgun (WGS) entry which is preliminary data.</text>
</comment>
<dbReference type="Proteomes" id="UP001478133">
    <property type="component" value="Unassembled WGS sequence"/>
</dbReference>
<reference evidence="2 3" key="1">
    <citation type="submission" date="2024-03" db="EMBL/GenBank/DDBJ databases">
        <title>Human intestinal bacterial collection.</title>
        <authorList>
            <person name="Pauvert C."/>
            <person name="Hitch T.C.A."/>
            <person name="Clavel T."/>
        </authorList>
    </citation>
    <scope>NUCLEOTIDE SEQUENCE [LARGE SCALE GENOMIC DNA]</scope>
    <source>
        <strain evidence="2 3">CLA-AP-H18</strain>
    </source>
</reference>
<gene>
    <name evidence="2" type="ORF">ABFO16_00755</name>
</gene>
<keyword evidence="1" id="KW-0472">Membrane</keyword>
<keyword evidence="3" id="KW-1185">Reference proteome</keyword>
<sequence length="173" mass="20130">MIARKKILIIITSIICVFGLLTTIIFLRKYNSPQFVITEINQTLKLSIPYNDITFFEKNGGGFHGDGDIIVILTLNNEENKKFQNNLDDRWMKLEQKSEIYNYLWSSETTPGEKAFGGMLNKRLSPATDTVFILCDYPNNKTNEEINFNDIFDFYYVGYSYEKGEIYIQKTNI</sequence>
<feature type="transmembrane region" description="Helical" evidence="1">
    <location>
        <begin position="7"/>
        <end position="27"/>
    </location>
</feature>
<protein>
    <recommendedName>
        <fullName evidence="4">Lipoprotein</fullName>
    </recommendedName>
</protein>
<keyword evidence="1" id="KW-1133">Transmembrane helix</keyword>
<keyword evidence="1" id="KW-0812">Transmembrane</keyword>
<dbReference type="EMBL" id="JBBMFI010000001">
    <property type="protein sequence ID" value="MEQ2564766.1"/>
    <property type="molecule type" value="Genomic_DNA"/>
</dbReference>
<name>A0ABV1HRS2_9FIRM</name>
<evidence type="ECO:0008006" key="4">
    <source>
        <dbReference type="Google" id="ProtNLM"/>
    </source>
</evidence>
<evidence type="ECO:0000256" key="1">
    <source>
        <dbReference type="SAM" id="Phobius"/>
    </source>
</evidence>
<accession>A0ABV1HRS2</accession>
<organism evidence="2 3">
    <name type="scientific">Ruminococcoides intestinihominis</name>
    <dbReference type="NCBI Taxonomy" id="3133161"/>
    <lineage>
        <taxon>Bacteria</taxon>
        <taxon>Bacillati</taxon>
        <taxon>Bacillota</taxon>
        <taxon>Clostridia</taxon>
        <taxon>Eubacteriales</taxon>
        <taxon>Oscillospiraceae</taxon>
        <taxon>Ruminococcoides</taxon>
    </lineage>
</organism>